<evidence type="ECO:0000256" key="1">
    <source>
        <dbReference type="SAM" id="MobiDB-lite"/>
    </source>
</evidence>
<evidence type="ECO:0000313" key="3">
    <source>
        <dbReference type="Proteomes" id="UP000298138"/>
    </source>
</evidence>
<protein>
    <submittedName>
        <fullName evidence="2">Uncharacterized protein</fullName>
    </submittedName>
</protein>
<name>A0A4S2N172_9PEZI</name>
<evidence type="ECO:0000313" key="2">
    <source>
        <dbReference type="EMBL" id="TGZ82664.1"/>
    </source>
</evidence>
<organism evidence="2 3">
    <name type="scientific">Ascodesmis nigricans</name>
    <dbReference type="NCBI Taxonomy" id="341454"/>
    <lineage>
        <taxon>Eukaryota</taxon>
        <taxon>Fungi</taxon>
        <taxon>Dikarya</taxon>
        <taxon>Ascomycota</taxon>
        <taxon>Pezizomycotina</taxon>
        <taxon>Pezizomycetes</taxon>
        <taxon>Pezizales</taxon>
        <taxon>Ascodesmidaceae</taxon>
        <taxon>Ascodesmis</taxon>
    </lineage>
</organism>
<accession>A0A4S2N172</accession>
<reference evidence="2 3" key="1">
    <citation type="submission" date="2019-04" db="EMBL/GenBank/DDBJ databases">
        <title>Comparative genomics and transcriptomics to analyze fruiting body development in filamentous ascomycetes.</title>
        <authorList>
            <consortium name="DOE Joint Genome Institute"/>
            <person name="Lutkenhaus R."/>
            <person name="Traeger S."/>
            <person name="Breuer J."/>
            <person name="Kuo A."/>
            <person name="Lipzen A."/>
            <person name="Pangilinan J."/>
            <person name="Dilworth D."/>
            <person name="Sandor L."/>
            <person name="Poggeler S."/>
            <person name="Barry K."/>
            <person name="Grigoriev I.V."/>
            <person name="Nowrousian M."/>
        </authorList>
    </citation>
    <scope>NUCLEOTIDE SEQUENCE [LARGE SCALE GENOMIC DNA]</scope>
    <source>
        <strain evidence="2 3">CBS 389.68</strain>
    </source>
</reference>
<gene>
    <name evidence="2" type="ORF">EX30DRAFT_347078</name>
</gene>
<dbReference type="InParanoid" id="A0A4S2N172"/>
<keyword evidence="3" id="KW-1185">Reference proteome</keyword>
<feature type="compositionally biased region" description="Basic and acidic residues" evidence="1">
    <location>
        <begin position="63"/>
        <end position="76"/>
    </location>
</feature>
<dbReference type="EMBL" id="ML220114">
    <property type="protein sequence ID" value="TGZ82664.1"/>
    <property type="molecule type" value="Genomic_DNA"/>
</dbReference>
<feature type="region of interest" description="Disordered" evidence="1">
    <location>
        <begin position="50"/>
        <end position="131"/>
    </location>
</feature>
<feature type="compositionally biased region" description="Basic and acidic residues" evidence="1">
    <location>
        <begin position="96"/>
        <end position="123"/>
    </location>
</feature>
<sequence>MGVEYPGDGVDAQWLLISILGECGKFNVVATASYNSMPESACAHALWRRPPARPPDLTPWAHRGREQWDPRLEEGRSLPNTSGADCRPGHMPITAEQRRGPRRERPQKREAPEERGPRRERPRIVRPQNTVNHHHHHVIFIFQHPDPDQTPHPTPTQPTDFRGAGPLFLFLRPACPPPLLLACTWGPDPDSDPRFK</sequence>
<dbReference type="AlphaFoldDB" id="A0A4S2N172"/>
<proteinExistence type="predicted"/>
<dbReference type="Proteomes" id="UP000298138">
    <property type="component" value="Unassembled WGS sequence"/>
</dbReference>